<proteinExistence type="predicted"/>
<dbReference type="RefSeq" id="WP_030031802.1">
    <property type="nucleotide sequence ID" value="NZ_BA000058.1"/>
</dbReference>
<reference evidence="1" key="1">
    <citation type="submission" date="2013-10" db="EMBL/GenBank/DDBJ databases">
        <title>Draft genome sequence of Clostridium botulinum type B strain Osaka05.</title>
        <authorList>
            <person name="Sakaguchi Y."/>
            <person name="Hosomi K."/>
            <person name="Uchiyama J."/>
            <person name="Ogura Y."/>
            <person name="Sakaguchi M."/>
            <person name="Kohda T."/>
            <person name="Mukamoto M."/>
            <person name="Misawa N."/>
            <person name="Matsuzaki S."/>
            <person name="Hayashi T."/>
            <person name="Kozaki S."/>
        </authorList>
    </citation>
    <scope>NUCLEOTIDE SEQUENCE</scope>
    <source>
        <strain evidence="1">Osaka05</strain>
    </source>
</reference>
<gene>
    <name evidence="1" type="ORF">CBO05P1_041</name>
</gene>
<dbReference type="AlphaFoldDB" id="A0A060N5E4"/>
<organism evidence="1">
    <name type="scientific">Clostridium botulinum B str. Osaka05</name>
    <dbReference type="NCBI Taxonomy" id="1407017"/>
    <lineage>
        <taxon>Bacteria</taxon>
        <taxon>Bacillati</taxon>
        <taxon>Bacillota</taxon>
        <taxon>Clostridia</taxon>
        <taxon>Eubacteriales</taxon>
        <taxon>Clostridiaceae</taxon>
        <taxon>Clostridium</taxon>
    </lineage>
</organism>
<protein>
    <submittedName>
        <fullName evidence="1">Uncharacterized protein</fullName>
    </submittedName>
</protein>
<dbReference type="Proteomes" id="UP000054164">
    <property type="component" value="Unassembled WGS sequence"/>
</dbReference>
<sequence>MARKCKCKHCKKEINTDITLIFIDDTGKTPKKLKMCSQECIEKYKEDLKRKIEENKSREELYKFIMNLHGKTYLPNYFYILISDLINGTVRQKGLLIDKKLQKEGVSWKDILNGYRYSEETIKRTLDRKSFDGYINELKYCFAIVKNNIPKAKEHFKIKKAITEETNINIPIENNFNYKKKKFDNDISDIL</sequence>
<dbReference type="HOGENOM" id="CLU_1341315_0_0_9"/>
<evidence type="ECO:0000313" key="1">
    <source>
        <dbReference type="EMBL" id="BAO04760.1"/>
    </source>
</evidence>
<dbReference type="EMBL" id="BA000058">
    <property type="protein sequence ID" value="BAO04760.1"/>
    <property type="molecule type" value="Genomic_DNA"/>
</dbReference>
<accession>A0A060N5E4</accession>
<name>A0A060N5E4_CLOBO</name>